<dbReference type="SMART" id="SM00831">
    <property type="entry name" value="Cation_ATPase_N"/>
    <property type="match status" value="1"/>
</dbReference>
<evidence type="ECO:0000313" key="9">
    <source>
        <dbReference type="Proteomes" id="UP000693970"/>
    </source>
</evidence>
<dbReference type="PROSITE" id="PS00154">
    <property type="entry name" value="ATPASE_E1_E2"/>
    <property type="match status" value="1"/>
</dbReference>
<sequence length="933" mass="101564">MTSEPPKTEAPVEDIEIGKDADNDIPNTNVDVGLLAEEVERQREKYGWNEIPAPTAPLYVLFVHQFTGFLAILIEVAAIISLAVQDWTDFGIIVGILLVNGCLGFREEFHAKKSLDELSTSLESEIAVRRAGETKAVPTKELVPGDICLLVGGTVVPADIKYVKGDTMSVDTAALTGEPIPRKYPSSEYGDVILSGSTIIAGECYGIVVKTGINTEIGKAQANVLSDKAVRIVSVFQEKIMRLVQIFVICSITMVITVFLVMGVAYQGFQNDLQGTILASLSILIASIPVALPLVLQVNLALGASFLAKEHHAIVTSIPALQDIASMSILCSDKTGTLTTAKMAVIRDQVVAVGGFTKEDVIRLAKLCSNADKKDDPIDKAVLQAYEESEVAEEDEDYTQTEIIGFNPIVKRVVAFVNHKGKILTVAKGLPAKIIDTEAGGVDDHECQWRVEDSEKQSFVDDLLEKDKFLSKSGYKTIGIAMCDGDARKSDHGPWKFVGLMPLLDPPREDTQATIESLHHANISVKMITGDHVNVGIETCRLIGLGTDIHAGEEIRNATNPQQRNAMIWAADGFASVLPSDKREVVLTLKNEFGLVIGMTGDGVNDAPALSAAQVGLRPIYGAVLESRRIFARIKAYVVYRMAASVILVLVLSTVAFVDGCAVDSLLIILLALFNDISMLPVAYDKADATSKPQLPNTMKLFLTSVYYALFHTSLSLIFIFAMSYSTSSLEQNVDLSLCNDSTRGFVWMHLVLVTELTIFSVRAPSYFWSSTPSVWLVGSVLSTCIICSFIAVYASNISGLNLLWIWLFNIGSFAIVDIAKVQFRDMINDAPGGIIESDNLVSVAEKKTEIEKFQAKQQRYRVHRNSALDPADLKHSIRVGSGSSIFDLRDSLTDGISFTQPGARLQYAVAGQDEACVHRRMKAVSAPQLTFR</sequence>
<organism evidence="8 9">
    <name type="scientific">Nitzschia inconspicua</name>
    <dbReference type="NCBI Taxonomy" id="303405"/>
    <lineage>
        <taxon>Eukaryota</taxon>
        <taxon>Sar</taxon>
        <taxon>Stramenopiles</taxon>
        <taxon>Ochrophyta</taxon>
        <taxon>Bacillariophyta</taxon>
        <taxon>Bacillariophyceae</taxon>
        <taxon>Bacillariophycidae</taxon>
        <taxon>Bacillariales</taxon>
        <taxon>Bacillariaceae</taxon>
        <taxon>Nitzschia</taxon>
    </lineage>
</organism>
<feature type="transmembrane region" description="Helical" evidence="6">
    <location>
        <begin position="801"/>
        <end position="820"/>
    </location>
</feature>
<comment type="caution">
    <text evidence="8">The sequence shown here is derived from an EMBL/GenBank/DDBJ whole genome shotgun (WGS) entry which is preliminary data.</text>
</comment>
<proteinExistence type="predicted"/>
<evidence type="ECO:0000259" key="7">
    <source>
        <dbReference type="SMART" id="SM00831"/>
    </source>
</evidence>
<dbReference type="GO" id="GO:0016887">
    <property type="term" value="F:ATP hydrolysis activity"/>
    <property type="evidence" value="ECO:0007669"/>
    <property type="project" value="InterPro"/>
</dbReference>
<feature type="transmembrane region" description="Helical" evidence="6">
    <location>
        <begin position="664"/>
        <end position="684"/>
    </location>
</feature>
<keyword evidence="4 6" id="KW-0472">Membrane</keyword>
<dbReference type="GO" id="GO:0005524">
    <property type="term" value="F:ATP binding"/>
    <property type="evidence" value="ECO:0007669"/>
    <property type="project" value="InterPro"/>
</dbReference>
<dbReference type="Pfam" id="PF00122">
    <property type="entry name" value="E1-E2_ATPase"/>
    <property type="match status" value="1"/>
</dbReference>
<dbReference type="InterPro" id="IPR059000">
    <property type="entry name" value="ATPase_P-type_domA"/>
</dbReference>
<evidence type="ECO:0000256" key="6">
    <source>
        <dbReference type="SAM" id="Phobius"/>
    </source>
</evidence>
<dbReference type="InterPro" id="IPR001757">
    <property type="entry name" value="P_typ_ATPase"/>
</dbReference>
<dbReference type="OrthoDB" id="116380at2759"/>
<dbReference type="SFLD" id="SFLDF00027">
    <property type="entry name" value="p-type_atpase"/>
    <property type="match status" value="1"/>
</dbReference>
<name>A0A9K3L1T2_9STRA</name>
<dbReference type="SFLD" id="SFLDS00003">
    <property type="entry name" value="Haloacid_Dehalogenase"/>
    <property type="match status" value="1"/>
</dbReference>
<dbReference type="InterPro" id="IPR044492">
    <property type="entry name" value="P_typ_ATPase_HD_dom"/>
</dbReference>
<comment type="subcellular location">
    <subcellularLocation>
        <location evidence="1">Membrane</location>
    </subcellularLocation>
</comment>
<evidence type="ECO:0000256" key="3">
    <source>
        <dbReference type="ARBA" id="ARBA00022989"/>
    </source>
</evidence>
<keyword evidence="3 6" id="KW-1133">Transmembrane helix</keyword>
<accession>A0A9K3L1T2</accession>
<dbReference type="InterPro" id="IPR018303">
    <property type="entry name" value="ATPase_P-typ_P_site"/>
</dbReference>
<feature type="transmembrane region" description="Helical" evidence="6">
    <location>
        <begin position="277"/>
        <end position="302"/>
    </location>
</feature>
<feature type="transmembrane region" description="Helical" evidence="6">
    <location>
        <begin position="745"/>
        <end position="762"/>
    </location>
</feature>
<evidence type="ECO:0000256" key="1">
    <source>
        <dbReference type="ARBA" id="ARBA00004370"/>
    </source>
</evidence>
<dbReference type="PANTHER" id="PTHR42861">
    <property type="entry name" value="CALCIUM-TRANSPORTING ATPASE"/>
    <property type="match status" value="1"/>
</dbReference>
<feature type="transmembrane region" description="Helical" evidence="6">
    <location>
        <begin position="638"/>
        <end position="658"/>
    </location>
</feature>
<reference evidence="8" key="2">
    <citation type="submission" date="2021-04" db="EMBL/GenBank/DDBJ databases">
        <authorList>
            <person name="Podell S."/>
        </authorList>
    </citation>
    <scope>NUCLEOTIDE SEQUENCE</scope>
    <source>
        <strain evidence="8">Hildebrandi</strain>
    </source>
</reference>
<gene>
    <name evidence="8" type="ORF">IV203_009335</name>
</gene>
<feature type="transmembrane region" description="Helical" evidence="6">
    <location>
        <begin position="58"/>
        <end position="81"/>
    </location>
</feature>
<protein>
    <submittedName>
        <fullName evidence="8">Plasma-membrane proton-efflux P-type ATPase</fullName>
    </submittedName>
</protein>
<evidence type="ECO:0000313" key="8">
    <source>
        <dbReference type="EMBL" id="KAG7353286.1"/>
    </source>
</evidence>
<evidence type="ECO:0000256" key="5">
    <source>
        <dbReference type="SAM" id="MobiDB-lite"/>
    </source>
</evidence>
<dbReference type="Proteomes" id="UP000693970">
    <property type="component" value="Unassembled WGS sequence"/>
</dbReference>
<dbReference type="Pfam" id="PF00702">
    <property type="entry name" value="Hydrolase"/>
    <property type="match status" value="1"/>
</dbReference>
<dbReference type="SFLD" id="SFLDG00002">
    <property type="entry name" value="C1.7:_P-type_atpase_like"/>
    <property type="match status" value="1"/>
</dbReference>
<dbReference type="AlphaFoldDB" id="A0A9K3L1T2"/>
<keyword evidence="9" id="KW-1185">Reference proteome</keyword>
<reference evidence="8" key="1">
    <citation type="journal article" date="2021" name="Sci. Rep.">
        <title>Diploid genomic architecture of Nitzschia inconspicua, an elite biomass production diatom.</title>
        <authorList>
            <person name="Oliver A."/>
            <person name="Podell S."/>
            <person name="Pinowska A."/>
            <person name="Traller J.C."/>
            <person name="Smith S.R."/>
            <person name="McClure R."/>
            <person name="Beliaev A."/>
            <person name="Bohutskyi P."/>
            <person name="Hill E.A."/>
            <person name="Rabines A."/>
            <person name="Zheng H."/>
            <person name="Allen L.Z."/>
            <person name="Kuo A."/>
            <person name="Grigoriev I.V."/>
            <person name="Allen A.E."/>
            <person name="Hazlebeck D."/>
            <person name="Allen E.E."/>
        </authorList>
    </citation>
    <scope>NUCLEOTIDE SEQUENCE</scope>
    <source>
        <strain evidence="8">Hildebrandi</strain>
    </source>
</reference>
<feature type="transmembrane region" description="Helical" evidence="6">
    <location>
        <begin position="243"/>
        <end position="265"/>
    </location>
</feature>
<evidence type="ECO:0000256" key="4">
    <source>
        <dbReference type="ARBA" id="ARBA00023136"/>
    </source>
</evidence>
<evidence type="ECO:0000256" key="2">
    <source>
        <dbReference type="ARBA" id="ARBA00022692"/>
    </source>
</evidence>
<dbReference type="NCBIfam" id="TIGR01494">
    <property type="entry name" value="ATPase_P-type"/>
    <property type="match status" value="1"/>
</dbReference>
<feature type="region of interest" description="Disordered" evidence="5">
    <location>
        <begin position="1"/>
        <end position="26"/>
    </location>
</feature>
<feature type="domain" description="Cation-transporting P-type ATPase N-terminal" evidence="7">
    <location>
        <begin position="21"/>
        <end position="86"/>
    </location>
</feature>
<keyword evidence="2 6" id="KW-0812">Transmembrane</keyword>
<dbReference type="Pfam" id="PF00690">
    <property type="entry name" value="Cation_ATPase_N"/>
    <property type="match status" value="1"/>
</dbReference>
<dbReference type="EMBL" id="JAGRRH010000017">
    <property type="protein sequence ID" value="KAG7353286.1"/>
    <property type="molecule type" value="Genomic_DNA"/>
</dbReference>
<feature type="transmembrane region" description="Helical" evidence="6">
    <location>
        <begin position="774"/>
        <end position="795"/>
    </location>
</feature>
<dbReference type="InterPro" id="IPR004014">
    <property type="entry name" value="ATPase_P-typ_cation-transptr_N"/>
</dbReference>
<dbReference type="GO" id="GO:0016020">
    <property type="term" value="C:membrane"/>
    <property type="evidence" value="ECO:0007669"/>
    <property type="project" value="UniProtKB-SubCell"/>
</dbReference>
<feature type="transmembrane region" description="Helical" evidence="6">
    <location>
        <begin position="705"/>
        <end position="725"/>
    </location>
</feature>